<sequence length="80" mass="9108">MQTSEHLSGRQRCDALITALSVLSRVTLPEELNRCMGIPRLYNASIHAYEQLTPIYYNHQASSIYVNEEYGCFTVVDVNI</sequence>
<evidence type="ECO:0000313" key="2">
    <source>
        <dbReference type="WBParaSite" id="ALUE_0000666601-mRNA-1"/>
    </source>
</evidence>
<dbReference type="Proteomes" id="UP000036681">
    <property type="component" value="Unplaced"/>
</dbReference>
<organism evidence="1 2">
    <name type="scientific">Ascaris lumbricoides</name>
    <name type="common">Giant roundworm</name>
    <dbReference type="NCBI Taxonomy" id="6252"/>
    <lineage>
        <taxon>Eukaryota</taxon>
        <taxon>Metazoa</taxon>
        <taxon>Ecdysozoa</taxon>
        <taxon>Nematoda</taxon>
        <taxon>Chromadorea</taxon>
        <taxon>Rhabditida</taxon>
        <taxon>Spirurina</taxon>
        <taxon>Ascaridomorpha</taxon>
        <taxon>Ascaridoidea</taxon>
        <taxon>Ascarididae</taxon>
        <taxon>Ascaris</taxon>
    </lineage>
</organism>
<proteinExistence type="predicted"/>
<protein>
    <submittedName>
        <fullName evidence="2">Transposase</fullName>
    </submittedName>
</protein>
<dbReference type="WBParaSite" id="ALUE_0000666601-mRNA-1">
    <property type="protein sequence ID" value="ALUE_0000666601-mRNA-1"/>
    <property type="gene ID" value="ALUE_0000666601"/>
</dbReference>
<accession>A0A0M3HUY0</accession>
<name>A0A0M3HUY0_ASCLU</name>
<keyword evidence="1" id="KW-1185">Reference proteome</keyword>
<reference evidence="2" key="1">
    <citation type="submission" date="2017-02" db="UniProtKB">
        <authorList>
            <consortium name="WormBaseParasite"/>
        </authorList>
    </citation>
    <scope>IDENTIFICATION</scope>
</reference>
<dbReference type="AlphaFoldDB" id="A0A0M3HUY0"/>
<evidence type="ECO:0000313" key="1">
    <source>
        <dbReference type="Proteomes" id="UP000036681"/>
    </source>
</evidence>